<dbReference type="Pfam" id="PF00126">
    <property type="entry name" value="HTH_1"/>
    <property type="match status" value="1"/>
</dbReference>
<sequence length="301" mass="32393">MEIRHIRAFVALAQELHFGRAAERLHLAQPYLSRQISQLERSLDATLFDRSTRTVTLSSVGEAFLPAAKQALNSFDAAKAIVAQARDGEIGLVHIGIGGIAMQSLLPIAASSLRERKPGITLSITSGVFSRDGLHRVLDGDLDIAFVRGPDQIEGVSSRVVENERLVLAVPPNHQLASSEGVPLTELANEEFVGYPQNESSTTLRDFVNYACMDNGFTPKYVQFGSETSAILSMVAAGLGVALTVSSVVGHVAHNVKFVPLAGKQYVSPSTIAWNPQRLTPATKAVLEVLNEVMPTPDEDL</sequence>
<dbReference type="InterPro" id="IPR005119">
    <property type="entry name" value="LysR_subst-bd"/>
</dbReference>
<dbReference type="CDD" id="cd08414">
    <property type="entry name" value="PBP2_LTTR_aromatics_like"/>
    <property type="match status" value="1"/>
</dbReference>
<organism evidence="6 7">
    <name type="scientific">Gulosibacter molinativorax</name>
    <dbReference type="NCBI Taxonomy" id="256821"/>
    <lineage>
        <taxon>Bacteria</taxon>
        <taxon>Bacillati</taxon>
        <taxon>Actinomycetota</taxon>
        <taxon>Actinomycetes</taxon>
        <taxon>Micrococcales</taxon>
        <taxon>Microbacteriaceae</taxon>
        <taxon>Gulosibacter</taxon>
    </lineage>
</organism>
<evidence type="ECO:0000256" key="4">
    <source>
        <dbReference type="ARBA" id="ARBA00023163"/>
    </source>
</evidence>
<proteinExistence type="inferred from homology"/>
<gene>
    <name evidence="6" type="ORF">C7K25_09680</name>
</gene>
<protein>
    <submittedName>
        <fullName evidence="6">LysR family transcriptional regulator</fullName>
    </submittedName>
</protein>
<reference evidence="6" key="2">
    <citation type="journal article" date="2022" name="Sci. Rep.">
        <title>In silico prediction of the enzymes involved in the degradation of the herbicide molinate by Gulosibacter molinativorax ON4T.</title>
        <authorList>
            <person name="Lopes A.R."/>
            <person name="Bunin E."/>
            <person name="Viana A.T."/>
            <person name="Froufe H."/>
            <person name="Munoz-Merida A."/>
            <person name="Pinho D."/>
            <person name="Figueiredo J."/>
            <person name="Barroso C."/>
            <person name="Vaz-Moreira I."/>
            <person name="Bellanger X."/>
            <person name="Egas C."/>
            <person name="Nunes O.C."/>
        </authorList>
    </citation>
    <scope>NUCLEOTIDE SEQUENCE</scope>
    <source>
        <strain evidence="6">ON4</strain>
    </source>
</reference>
<name>A0ABT7C8U6_9MICO</name>
<dbReference type="InterPro" id="IPR000847">
    <property type="entry name" value="LysR_HTH_N"/>
</dbReference>
<dbReference type="RefSeq" id="WP_026936979.1">
    <property type="nucleotide sequence ID" value="NZ_CP028426.1"/>
</dbReference>
<dbReference type="InterPro" id="IPR036390">
    <property type="entry name" value="WH_DNA-bd_sf"/>
</dbReference>
<dbReference type="PANTHER" id="PTHR30346:SF28">
    <property type="entry name" value="HTH-TYPE TRANSCRIPTIONAL REGULATOR CYNR"/>
    <property type="match status" value="1"/>
</dbReference>
<dbReference type="SUPFAM" id="SSF46785">
    <property type="entry name" value="Winged helix' DNA-binding domain"/>
    <property type="match status" value="1"/>
</dbReference>
<accession>A0ABT7C8U6</accession>
<comment type="caution">
    <text evidence="6">The sequence shown here is derived from an EMBL/GenBank/DDBJ whole genome shotgun (WGS) entry which is preliminary data.</text>
</comment>
<evidence type="ECO:0000256" key="3">
    <source>
        <dbReference type="ARBA" id="ARBA00023125"/>
    </source>
</evidence>
<evidence type="ECO:0000313" key="7">
    <source>
        <dbReference type="Proteomes" id="UP001170379"/>
    </source>
</evidence>
<evidence type="ECO:0000256" key="2">
    <source>
        <dbReference type="ARBA" id="ARBA00023015"/>
    </source>
</evidence>
<evidence type="ECO:0000256" key="1">
    <source>
        <dbReference type="ARBA" id="ARBA00009437"/>
    </source>
</evidence>
<reference evidence="6" key="1">
    <citation type="submission" date="2018-03" db="EMBL/GenBank/DDBJ databases">
        <authorList>
            <person name="Nunes O.C."/>
            <person name="Lopes A.R."/>
            <person name="Froufe H."/>
            <person name="Munoz-Merida A."/>
            <person name="Barroso C."/>
            <person name="Egas C."/>
        </authorList>
    </citation>
    <scope>NUCLEOTIDE SEQUENCE</scope>
    <source>
        <strain evidence="6">ON4</strain>
    </source>
</reference>
<dbReference type="Pfam" id="PF03466">
    <property type="entry name" value="LysR_substrate"/>
    <property type="match status" value="1"/>
</dbReference>
<dbReference type="EMBL" id="PXVD01000014">
    <property type="protein sequence ID" value="MDJ1371633.1"/>
    <property type="molecule type" value="Genomic_DNA"/>
</dbReference>
<dbReference type="InterPro" id="IPR036388">
    <property type="entry name" value="WH-like_DNA-bd_sf"/>
</dbReference>
<keyword evidence="4" id="KW-0804">Transcription</keyword>
<dbReference type="PANTHER" id="PTHR30346">
    <property type="entry name" value="TRANSCRIPTIONAL DUAL REGULATOR HCAR-RELATED"/>
    <property type="match status" value="1"/>
</dbReference>
<keyword evidence="7" id="KW-1185">Reference proteome</keyword>
<keyword evidence="2" id="KW-0805">Transcription regulation</keyword>
<dbReference type="SUPFAM" id="SSF53850">
    <property type="entry name" value="Periplasmic binding protein-like II"/>
    <property type="match status" value="1"/>
</dbReference>
<evidence type="ECO:0000259" key="5">
    <source>
        <dbReference type="PROSITE" id="PS50931"/>
    </source>
</evidence>
<keyword evidence="3" id="KW-0238">DNA-binding</keyword>
<dbReference type="Gene3D" id="3.40.190.10">
    <property type="entry name" value="Periplasmic binding protein-like II"/>
    <property type="match status" value="2"/>
</dbReference>
<dbReference type="PRINTS" id="PR00039">
    <property type="entry name" value="HTHLYSR"/>
</dbReference>
<dbReference type="Proteomes" id="UP001170379">
    <property type="component" value="Unassembled WGS sequence"/>
</dbReference>
<dbReference type="PROSITE" id="PS50931">
    <property type="entry name" value="HTH_LYSR"/>
    <property type="match status" value="1"/>
</dbReference>
<evidence type="ECO:0000313" key="6">
    <source>
        <dbReference type="EMBL" id="MDJ1371633.1"/>
    </source>
</evidence>
<feature type="domain" description="HTH lysR-type" evidence="5">
    <location>
        <begin position="1"/>
        <end position="58"/>
    </location>
</feature>
<dbReference type="Gene3D" id="1.10.10.10">
    <property type="entry name" value="Winged helix-like DNA-binding domain superfamily/Winged helix DNA-binding domain"/>
    <property type="match status" value="1"/>
</dbReference>
<comment type="similarity">
    <text evidence="1">Belongs to the LysR transcriptional regulatory family.</text>
</comment>